<accession>A0A803PSX6</accession>
<proteinExistence type="predicted"/>
<evidence type="ECO:0000313" key="2">
    <source>
        <dbReference type="EnsemblPlants" id="cds.evm.model.06.1054"/>
    </source>
</evidence>
<keyword evidence="3" id="KW-1185">Reference proteome</keyword>
<reference evidence="2" key="1">
    <citation type="submission" date="2018-11" db="EMBL/GenBank/DDBJ databases">
        <authorList>
            <person name="Grassa J C."/>
        </authorList>
    </citation>
    <scope>NUCLEOTIDE SEQUENCE [LARGE SCALE GENOMIC DNA]</scope>
</reference>
<dbReference type="InterPro" id="IPR043502">
    <property type="entry name" value="DNA/RNA_pol_sf"/>
</dbReference>
<organism evidence="2 3">
    <name type="scientific">Cannabis sativa</name>
    <name type="common">Hemp</name>
    <name type="synonym">Marijuana</name>
    <dbReference type="NCBI Taxonomy" id="3483"/>
    <lineage>
        <taxon>Eukaryota</taxon>
        <taxon>Viridiplantae</taxon>
        <taxon>Streptophyta</taxon>
        <taxon>Embryophyta</taxon>
        <taxon>Tracheophyta</taxon>
        <taxon>Spermatophyta</taxon>
        <taxon>Magnoliopsida</taxon>
        <taxon>eudicotyledons</taxon>
        <taxon>Gunneridae</taxon>
        <taxon>Pentapetalae</taxon>
        <taxon>rosids</taxon>
        <taxon>fabids</taxon>
        <taxon>Rosales</taxon>
        <taxon>Cannabaceae</taxon>
        <taxon>Cannabis</taxon>
    </lineage>
</organism>
<evidence type="ECO:0000313" key="3">
    <source>
        <dbReference type="Proteomes" id="UP000596661"/>
    </source>
</evidence>
<name>A0A803PSX6_CANSA</name>
<dbReference type="InterPro" id="IPR013103">
    <property type="entry name" value="RVT_2"/>
</dbReference>
<reference evidence="2" key="2">
    <citation type="submission" date="2021-03" db="UniProtKB">
        <authorList>
            <consortium name="EnsemblPlants"/>
        </authorList>
    </citation>
    <scope>IDENTIFICATION</scope>
</reference>
<dbReference type="AlphaFoldDB" id="A0A803PSX6"/>
<sequence>MKVPPGYKTPPNSVCKLNKSIYGLKKASRQWFSKLSQTLIPDGFIQSLSDNSLFIKKTNNIFLAILIYVDDIVVASNNDNVISHFKTYLHDKFKLKDLGTIRFFLGLEVGRTKKGISVSQRPFTLQLLQDTGYIGAKPVSTPMETNLKLSKDKGNLLPDPTAYRSLIGKLIYLTITRPDISYAVSHLSQFLTCPRVPHLHDAHRILQYLKSTPGQGIFFPSNTTATISAYAETSLSPSNVQVSFFFGCRLEGLSRHKAINFWLLSLPWQLPHVMEIKKQQTVSRSSAEAEYRAMANSTSELTWIIALLKDFGVNLATPELLYCDNTAAIHISENPVYHERTKHVEIDCHFIREKVQQGSIKLLHVSSQNNLADVFTKALLPTHFSNIISKMGLINMYTPS</sequence>
<feature type="domain" description="Reverse transcriptase Ty1/copia-type" evidence="1">
    <location>
        <begin position="1"/>
        <end position="144"/>
    </location>
</feature>
<dbReference type="Gramene" id="evm.model.06.1054">
    <property type="protein sequence ID" value="cds.evm.model.06.1054"/>
    <property type="gene ID" value="evm.TU.06.1054"/>
</dbReference>
<dbReference type="PANTHER" id="PTHR11439">
    <property type="entry name" value="GAG-POL-RELATED RETROTRANSPOSON"/>
    <property type="match status" value="1"/>
</dbReference>
<dbReference type="EnsemblPlants" id="evm.model.06.1054">
    <property type="protein sequence ID" value="cds.evm.model.06.1054"/>
    <property type="gene ID" value="evm.TU.06.1054"/>
</dbReference>
<dbReference type="CDD" id="cd09272">
    <property type="entry name" value="RNase_HI_RT_Ty1"/>
    <property type="match status" value="1"/>
</dbReference>
<dbReference type="SUPFAM" id="SSF56672">
    <property type="entry name" value="DNA/RNA polymerases"/>
    <property type="match status" value="1"/>
</dbReference>
<dbReference type="EMBL" id="UZAU01000588">
    <property type="status" value="NOT_ANNOTATED_CDS"/>
    <property type="molecule type" value="Genomic_DNA"/>
</dbReference>
<protein>
    <recommendedName>
        <fullName evidence="1">Reverse transcriptase Ty1/copia-type domain-containing protein</fullName>
    </recommendedName>
</protein>
<dbReference type="Proteomes" id="UP000596661">
    <property type="component" value="Chromosome 6"/>
</dbReference>
<dbReference type="Pfam" id="PF07727">
    <property type="entry name" value="RVT_2"/>
    <property type="match status" value="1"/>
</dbReference>
<evidence type="ECO:0000259" key="1">
    <source>
        <dbReference type="Pfam" id="PF07727"/>
    </source>
</evidence>
<dbReference type="OMA" id="HMSAALH"/>
<dbReference type="PANTHER" id="PTHR11439:SF470">
    <property type="entry name" value="CYSTEINE-RICH RLK (RECEPTOR-LIKE PROTEIN KINASE) 8"/>
    <property type="match status" value="1"/>
</dbReference>